<name>A0AA41V371_PAPNU</name>
<dbReference type="PANTHER" id="PTHR34537">
    <property type="entry name" value="OS08G0459300 PROTEIN"/>
    <property type="match status" value="1"/>
</dbReference>
<evidence type="ECO:0000313" key="2">
    <source>
        <dbReference type="EMBL" id="MCL7023178.1"/>
    </source>
</evidence>
<keyword evidence="1" id="KW-0732">Signal</keyword>
<feature type="chain" id="PRO_5041253207" description="Ferredoxin-like protein" evidence="1">
    <location>
        <begin position="25"/>
        <end position="217"/>
    </location>
</feature>
<dbReference type="PANTHER" id="PTHR34537:SF2">
    <property type="entry name" value="FERREDOXIN-LIKE PROTEIN"/>
    <property type="match status" value="1"/>
</dbReference>
<dbReference type="Proteomes" id="UP001177140">
    <property type="component" value="Unassembled WGS sequence"/>
</dbReference>
<evidence type="ECO:0000313" key="3">
    <source>
        <dbReference type="Proteomes" id="UP001177140"/>
    </source>
</evidence>
<comment type="caution">
    <text evidence="2">The sequence shown here is derived from an EMBL/GenBank/DDBJ whole genome shotgun (WGS) entry which is preliminary data.</text>
</comment>
<dbReference type="EMBL" id="JAJJMA010019335">
    <property type="protein sequence ID" value="MCL7023178.1"/>
    <property type="molecule type" value="Genomic_DNA"/>
</dbReference>
<proteinExistence type="predicted"/>
<organism evidence="2 3">
    <name type="scientific">Papaver nudicaule</name>
    <name type="common">Iceland poppy</name>
    <dbReference type="NCBI Taxonomy" id="74823"/>
    <lineage>
        <taxon>Eukaryota</taxon>
        <taxon>Viridiplantae</taxon>
        <taxon>Streptophyta</taxon>
        <taxon>Embryophyta</taxon>
        <taxon>Tracheophyta</taxon>
        <taxon>Spermatophyta</taxon>
        <taxon>Magnoliopsida</taxon>
        <taxon>Ranunculales</taxon>
        <taxon>Papaveraceae</taxon>
        <taxon>Papaveroideae</taxon>
        <taxon>Papaver</taxon>
    </lineage>
</organism>
<evidence type="ECO:0000256" key="1">
    <source>
        <dbReference type="SAM" id="SignalP"/>
    </source>
</evidence>
<feature type="signal peptide" evidence="1">
    <location>
        <begin position="1"/>
        <end position="24"/>
    </location>
</feature>
<gene>
    <name evidence="2" type="ORF">MKW94_018357</name>
</gene>
<evidence type="ECO:0008006" key="4">
    <source>
        <dbReference type="Google" id="ProtNLM"/>
    </source>
</evidence>
<keyword evidence="3" id="KW-1185">Reference proteome</keyword>
<dbReference type="AlphaFoldDB" id="A0AA41V371"/>
<sequence>MVSIISCCKWFLTLHLLFAALVSAKSHGNPANELVNIMNQNRTAAKLSQLNDNAGLSCIALQYIEACQGNCTSNNTVKCKPSENDFLEVFAPNCGVELPTFGTITGRIVGCQPKYVEPLEAFSRVLVRDRAALSVLREKNHSEVGVGLVGNRHGPYFWCVLFSNDRINSTFVLENGGKGIKQRKGCYSGANIECSEAKRTKLFLLVTIFPVIFTIFI</sequence>
<reference evidence="2" key="1">
    <citation type="submission" date="2022-03" db="EMBL/GenBank/DDBJ databases">
        <title>A functionally conserved STORR gene fusion in Papaver species that diverged 16.8 million years ago.</title>
        <authorList>
            <person name="Catania T."/>
        </authorList>
    </citation>
    <scope>NUCLEOTIDE SEQUENCE</scope>
    <source>
        <strain evidence="2">S-191538</strain>
    </source>
</reference>
<protein>
    <recommendedName>
        <fullName evidence="4">Ferredoxin-like protein</fullName>
    </recommendedName>
</protein>
<accession>A0AA41V371</accession>